<keyword evidence="4" id="KW-1185">Reference proteome</keyword>
<dbReference type="GO" id="GO:0016787">
    <property type="term" value="F:hydrolase activity"/>
    <property type="evidence" value="ECO:0007669"/>
    <property type="project" value="UniProtKB-KW"/>
</dbReference>
<dbReference type="Pfam" id="PF04203">
    <property type="entry name" value="Sortase"/>
    <property type="match status" value="1"/>
</dbReference>
<dbReference type="Gene3D" id="2.40.260.10">
    <property type="entry name" value="Sortase"/>
    <property type="match status" value="1"/>
</dbReference>
<organism evidence="3 4">
    <name type="scientific">Nocardioides iriomotensis</name>
    <dbReference type="NCBI Taxonomy" id="715784"/>
    <lineage>
        <taxon>Bacteria</taxon>
        <taxon>Bacillati</taxon>
        <taxon>Actinomycetota</taxon>
        <taxon>Actinomycetes</taxon>
        <taxon>Propionibacteriales</taxon>
        <taxon>Nocardioidaceae</taxon>
        <taxon>Nocardioides</taxon>
    </lineage>
</organism>
<dbReference type="RefSeq" id="WP_129988717.1">
    <property type="nucleotide sequence ID" value="NZ_SDPU01000032.1"/>
</dbReference>
<dbReference type="InterPro" id="IPR023365">
    <property type="entry name" value="Sortase_dom-sf"/>
</dbReference>
<dbReference type="Proteomes" id="UP000291189">
    <property type="component" value="Unassembled WGS sequence"/>
</dbReference>
<dbReference type="SUPFAM" id="SSF63817">
    <property type="entry name" value="Sortase"/>
    <property type="match status" value="1"/>
</dbReference>
<feature type="active site" description="Acyl-thioester intermediate" evidence="2">
    <location>
        <position position="165"/>
    </location>
</feature>
<name>A0A4Q5IYY2_9ACTN</name>
<feature type="active site" description="Proton donor/acceptor" evidence="2">
    <location>
        <position position="99"/>
    </location>
</feature>
<dbReference type="CDD" id="cd05829">
    <property type="entry name" value="Sortase_F"/>
    <property type="match status" value="1"/>
</dbReference>
<gene>
    <name evidence="3" type="ORF">ETU37_18020</name>
</gene>
<accession>A0A4Q5IYY2</accession>
<evidence type="ECO:0000313" key="4">
    <source>
        <dbReference type="Proteomes" id="UP000291189"/>
    </source>
</evidence>
<protein>
    <submittedName>
        <fullName evidence="3">Class F sortase</fullName>
    </submittedName>
</protein>
<evidence type="ECO:0000313" key="3">
    <source>
        <dbReference type="EMBL" id="RYU10281.1"/>
    </source>
</evidence>
<reference evidence="3 4" key="1">
    <citation type="submission" date="2019-01" db="EMBL/GenBank/DDBJ databases">
        <title>Nocardioides guangzhouensis sp. nov., an actinobacterium isolated from soil.</title>
        <authorList>
            <person name="Fu Y."/>
            <person name="Cai Y."/>
            <person name="Lin Z."/>
            <person name="Chen P."/>
        </authorList>
    </citation>
    <scope>NUCLEOTIDE SEQUENCE [LARGE SCALE GENOMIC DNA]</scope>
    <source>
        <strain evidence="3 4">NBRC 105384</strain>
    </source>
</reference>
<proteinExistence type="predicted"/>
<dbReference type="OrthoDB" id="525039at2"/>
<evidence type="ECO:0000256" key="2">
    <source>
        <dbReference type="PIRSR" id="PIRSR605754-1"/>
    </source>
</evidence>
<dbReference type="AlphaFoldDB" id="A0A4Q5IYY2"/>
<dbReference type="InterPro" id="IPR042001">
    <property type="entry name" value="Sortase_F"/>
</dbReference>
<keyword evidence="1" id="KW-0378">Hydrolase</keyword>
<sequence length="184" mass="19414">MSRDGDRFSPLLALVALVGVAAALAFLRPGAAVPARASIAPAAPVRLVVPSLDLRAAVVPIEVETSGVLHPPADVHDVGWWRRSAEPGAAHGPTLLTGHTVSSGGGVMDRLGDLRRGDRVVVRTREGRVNYEATKVEVLSRAELAAQRRALFGRGGPARLVLVTCTDWDGHVYESNVVVTARPV</sequence>
<dbReference type="EMBL" id="SDPU01000032">
    <property type="protein sequence ID" value="RYU10281.1"/>
    <property type="molecule type" value="Genomic_DNA"/>
</dbReference>
<dbReference type="InterPro" id="IPR005754">
    <property type="entry name" value="Sortase"/>
</dbReference>
<comment type="caution">
    <text evidence="3">The sequence shown here is derived from an EMBL/GenBank/DDBJ whole genome shotgun (WGS) entry which is preliminary data.</text>
</comment>
<evidence type="ECO:0000256" key="1">
    <source>
        <dbReference type="ARBA" id="ARBA00022801"/>
    </source>
</evidence>